<sequence length="103" mass="11704">MNFSSNLSLLAVISRNFSSKSDFNWPNSPSRTSIFFLAIFLSTYHKKSSSECQKPAEISGFQPPMVPNRCSDTNLIGNTMHFLQQLSKQIAVRRRNTMKTVEN</sequence>
<protein>
    <submittedName>
        <fullName evidence="1">Uncharacterized protein</fullName>
    </submittedName>
</protein>
<accession>A0A8T3BRL7</accession>
<dbReference type="Proteomes" id="UP000829196">
    <property type="component" value="Unassembled WGS sequence"/>
</dbReference>
<reference evidence="1" key="1">
    <citation type="journal article" date="2022" name="Front. Genet.">
        <title>Chromosome-Scale Assembly of the Dendrobium nobile Genome Provides Insights Into the Molecular Mechanism of the Biosynthesis of the Medicinal Active Ingredient of Dendrobium.</title>
        <authorList>
            <person name="Xu Q."/>
            <person name="Niu S.-C."/>
            <person name="Li K.-L."/>
            <person name="Zheng P.-J."/>
            <person name="Zhang X.-J."/>
            <person name="Jia Y."/>
            <person name="Liu Y."/>
            <person name="Niu Y.-X."/>
            <person name="Yu L.-H."/>
            <person name="Chen D.-F."/>
            <person name="Zhang G.-Q."/>
        </authorList>
    </citation>
    <scope>NUCLEOTIDE SEQUENCE</scope>
    <source>
        <tissue evidence="1">Leaf</tissue>
    </source>
</reference>
<evidence type="ECO:0000313" key="2">
    <source>
        <dbReference type="Proteomes" id="UP000829196"/>
    </source>
</evidence>
<gene>
    <name evidence="1" type="ORF">KFK09_007343</name>
</gene>
<dbReference type="AlphaFoldDB" id="A0A8T3BRL7"/>
<keyword evidence="2" id="KW-1185">Reference proteome</keyword>
<evidence type="ECO:0000313" key="1">
    <source>
        <dbReference type="EMBL" id="KAI0519882.1"/>
    </source>
</evidence>
<comment type="caution">
    <text evidence="1">The sequence shown here is derived from an EMBL/GenBank/DDBJ whole genome shotgun (WGS) entry which is preliminary data.</text>
</comment>
<name>A0A8T3BRL7_DENNO</name>
<organism evidence="1 2">
    <name type="scientific">Dendrobium nobile</name>
    <name type="common">Orchid</name>
    <dbReference type="NCBI Taxonomy" id="94219"/>
    <lineage>
        <taxon>Eukaryota</taxon>
        <taxon>Viridiplantae</taxon>
        <taxon>Streptophyta</taxon>
        <taxon>Embryophyta</taxon>
        <taxon>Tracheophyta</taxon>
        <taxon>Spermatophyta</taxon>
        <taxon>Magnoliopsida</taxon>
        <taxon>Liliopsida</taxon>
        <taxon>Asparagales</taxon>
        <taxon>Orchidaceae</taxon>
        <taxon>Epidendroideae</taxon>
        <taxon>Malaxideae</taxon>
        <taxon>Dendrobiinae</taxon>
        <taxon>Dendrobium</taxon>
    </lineage>
</organism>
<dbReference type="EMBL" id="JAGYWB010000006">
    <property type="protein sequence ID" value="KAI0519882.1"/>
    <property type="molecule type" value="Genomic_DNA"/>
</dbReference>
<proteinExistence type="predicted"/>